<feature type="domain" description="NIF system FeS cluster assembly NifU N-terminal" evidence="1">
    <location>
        <begin position="7"/>
        <end position="128"/>
    </location>
</feature>
<sequence>MSNKSLYGEQIIYLSKHPKNFRAIENAQYKCEGANPLCGDRVTVYVNVGPDDTLEDVAFQGAGCAICMASASMMTTSVKGRKRAEAEQLFEEFHRLVKGELDPAREAHHLGKLTMFENVSHYPVRVKCASLPWHALHNALESQPAASTE</sequence>
<evidence type="ECO:0000313" key="3">
    <source>
        <dbReference type="Proteomes" id="UP000677668"/>
    </source>
</evidence>
<dbReference type="InterPro" id="IPR002871">
    <property type="entry name" value="NIF_FeS_clus_asmbl_NifU_N"/>
</dbReference>
<gene>
    <name evidence="2" type="ORF">J8C05_12590</name>
</gene>
<dbReference type="Pfam" id="PF01592">
    <property type="entry name" value="NifU_N"/>
    <property type="match status" value="1"/>
</dbReference>
<name>A0ABX8B4U2_9BACT</name>
<dbReference type="SUPFAM" id="SSF82649">
    <property type="entry name" value="SufE/NifU"/>
    <property type="match status" value="1"/>
</dbReference>
<reference evidence="2 3" key="1">
    <citation type="submission" date="2021-03" db="EMBL/GenBank/DDBJ databases">
        <title>Genomic and phenotypic characterization of Chloracidobacterium isolates provides evidence for multiple species.</title>
        <authorList>
            <person name="Saini M.K."/>
            <person name="Costas A.M.G."/>
            <person name="Tank M."/>
            <person name="Bryant D.A."/>
        </authorList>
    </citation>
    <scope>NUCLEOTIDE SEQUENCE [LARGE SCALE GENOMIC DNA]</scope>
    <source>
        <strain evidence="2 3">N</strain>
    </source>
</reference>
<evidence type="ECO:0000313" key="2">
    <source>
        <dbReference type="EMBL" id="QUV95660.1"/>
    </source>
</evidence>
<dbReference type="EMBL" id="CP072643">
    <property type="protein sequence ID" value="QUV95660.1"/>
    <property type="molecule type" value="Genomic_DNA"/>
</dbReference>
<dbReference type="RefSeq" id="WP_058868402.1">
    <property type="nucleotide sequence ID" value="NZ_CP072643.1"/>
</dbReference>
<dbReference type="Gene3D" id="3.90.1010.10">
    <property type="match status" value="1"/>
</dbReference>
<dbReference type="Proteomes" id="UP000677668">
    <property type="component" value="Chromosome 2"/>
</dbReference>
<keyword evidence="3" id="KW-1185">Reference proteome</keyword>
<proteinExistence type="predicted"/>
<dbReference type="CDD" id="cd06664">
    <property type="entry name" value="IscU_like"/>
    <property type="match status" value="1"/>
</dbReference>
<dbReference type="PANTHER" id="PTHR10093">
    <property type="entry name" value="IRON-SULFUR CLUSTER ASSEMBLY ENZYME NIFU HOMOLOG"/>
    <property type="match status" value="1"/>
</dbReference>
<organism evidence="2 3">
    <name type="scientific">Chloracidobacterium sp. N</name>
    <dbReference type="NCBI Taxonomy" id="2821540"/>
    <lineage>
        <taxon>Bacteria</taxon>
        <taxon>Pseudomonadati</taxon>
        <taxon>Acidobacteriota</taxon>
        <taxon>Terriglobia</taxon>
        <taxon>Terriglobales</taxon>
        <taxon>Acidobacteriaceae</taxon>
        <taxon>Chloracidobacterium</taxon>
        <taxon>Chloracidobacterium aggregatum</taxon>
    </lineage>
</organism>
<evidence type="ECO:0000259" key="1">
    <source>
        <dbReference type="Pfam" id="PF01592"/>
    </source>
</evidence>
<protein>
    <submittedName>
        <fullName evidence="2">SUF system NifU family Fe-S cluster assembly protein</fullName>
    </submittedName>
</protein>
<accession>A0ABX8B4U2</accession>
<dbReference type="NCBIfam" id="TIGR01994">
    <property type="entry name" value="SUF_scaf_2"/>
    <property type="match status" value="1"/>
</dbReference>